<dbReference type="KEGG" id="fak:FUA48_06985"/>
<dbReference type="AlphaFoldDB" id="A0A5B9FT20"/>
<evidence type="ECO:0000313" key="2">
    <source>
        <dbReference type="EMBL" id="QEE49329.1"/>
    </source>
</evidence>
<dbReference type="SUPFAM" id="SSF51206">
    <property type="entry name" value="cAMP-binding domain-like"/>
    <property type="match status" value="1"/>
</dbReference>
<dbReference type="Pfam" id="PF00027">
    <property type="entry name" value="cNMP_binding"/>
    <property type="match status" value="1"/>
</dbReference>
<dbReference type="EMBL" id="CP042831">
    <property type="protein sequence ID" value="QEE49329.1"/>
    <property type="molecule type" value="Genomic_DNA"/>
</dbReference>
<dbReference type="InterPro" id="IPR014710">
    <property type="entry name" value="RmlC-like_jellyroll"/>
</dbReference>
<dbReference type="RefSeq" id="WP_147582873.1">
    <property type="nucleotide sequence ID" value="NZ_CP042831.1"/>
</dbReference>
<accession>A0A5B9FT20</accession>
<dbReference type="CDD" id="cd00038">
    <property type="entry name" value="CAP_ED"/>
    <property type="match status" value="1"/>
</dbReference>
<evidence type="ECO:0000313" key="3">
    <source>
        <dbReference type="Proteomes" id="UP000321222"/>
    </source>
</evidence>
<protein>
    <submittedName>
        <fullName evidence="2">Crp/Fnr family transcriptional regulator</fullName>
    </submittedName>
</protein>
<proteinExistence type="predicted"/>
<dbReference type="OrthoDB" id="1092431at2"/>
<organism evidence="2 3">
    <name type="scientific">Flavobacterium alkalisoli</name>
    <dbReference type="NCBI Taxonomy" id="2602769"/>
    <lineage>
        <taxon>Bacteria</taxon>
        <taxon>Pseudomonadati</taxon>
        <taxon>Bacteroidota</taxon>
        <taxon>Flavobacteriia</taxon>
        <taxon>Flavobacteriales</taxon>
        <taxon>Flavobacteriaceae</taxon>
        <taxon>Flavobacterium</taxon>
    </lineage>
</organism>
<dbReference type="InterPro" id="IPR000595">
    <property type="entry name" value="cNMP-bd_dom"/>
</dbReference>
<evidence type="ECO:0000259" key="1">
    <source>
        <dbReference type="PROSITE" id="PS50042"/>
    </source>
</evidence>
<feature type="domain" description="Cyclic nucleotide-binding" evidence="1">
    <location>
        <begin position="11"/>
        <end position="132"/>
    </location>
</feature>
<dbReference type="Proteomes" id="UP000321222">
    <property type="component" value="Chromosome"/>
</dbReference>
<dbReference type="Gene3D" id="2.60.120.10">
    <property type="entry name" value="Jelly Rolls"/>
    <property type="match status" value="1"/>
</dbReference>
<dbReference type="PROSITE" id="PS50042">
    <property type="entry name" value="CNMP_BINDING_3"/>
    <property type="match status" value="1"/>
</dbReference>
<name>A0A5B9FT20_9FLAO</name>
<gene>
    <name evidence="2" type="ORF">FUA48_06985</name>
</gene>
<sequence>MHPEFEKYLVANTSLMEDTIQDIGNNAINKTLRRNELLLQAGDVCRHKVFIAKGLLRTYSIDANGNEHIVQFSPEHTWTLDIESYDKETPSLINIGATEPTEVLLWTKDDFNRLLNEVPELRKLSQQIISRNIYYSRQRILTTLSGTPEEKYDDFIQRFPNLLSRLPLRMIASYLGMSIKTLTRIRHTQLHR</sequence>
<reference evidence="2 3" key="1">
    <citation type="submission" date="2019-08" db="EMBL/GenBank/DDBJ databases">
        <title>Flavobacterium alkalisoli sp. nov., isolated from rhizosphere soil of Suaeda salsa.</title>
        <authorList>
            <person name="Sun J.-Q."/>
            <person name="Xu L."/>
        </authorList>
    </citation>
    <scope>NUCLEOTIDE SEQUENCE [LARGE SCALE GENOMIC DNA]</scope>
    <source>
        <strain evidence="2 3">XS-5</strain>
    </source>
</reference>
<keyword evidence="3" id="KW-1185">Reference proteome</keyword>
<dbReference type="InterPro" id="IPR018490">
    <property type="entry name" value="cNMP-bd_dom_sf"/>
</dbReference>